<accession>A0A6J4KC77</accession>
<evidence type="ECO:0000313" key="2">
    <source>
        <dbReference type="EMBL" id="CAA9301597.1"/>
    </source>
</evidence>
<feature type="compositionally biased region" description="Basic and acidic residues" evidence="1">
    <location>
        <begin position="8"/>
        <end position="19"/>
    </location>
</feature>
<feature type="non-terminal residue" evidence="2">
    <location>
        <position position="177"/>
    </location>
</feature>
<feature type="compositionally biased region" description="Basic and acidic residues" evidence="1">
    <location>
        <begin position="49"/>
        <end position="62"/>
    </location>
</feature>
<organism evidence="2">
    <name type="scientific">uncultured Gemmatimonadaceae bacterium</name>
    <dbReference type="NCBI Taxonomy" id="246130"/>
    <lineage>
        <taxon>Bacteria</taxon>
        <taxon>Pseudomonadati</taxon>
        <taxon>Gemmatimonadota</taxon>
        <taxon>Gemmatimonadia</taxon>
        <taxon>Gemmatimonadales</taxon>
        <taxon>Gemmatimonadaceae</taxon>
        <taxon>environmental samples</taxon>
    </lineage>
</organism>
<evidence type="ECO:0000256" key="1">
    <source>
        <dbReference type="SAM" id="MobiDB-lite"/>
    </source>
</evidence>
<reference evidence="2" key="1">
    <citation type="submission" date="2020-02" db="EMBL/GenBank/DDBJ databases">
        <authorList>
            <person name="Meier V. D."/>
        </authorList>
    </citation>
    <scope>NUCLEOTIDE SEQUENCE</scope>
    <source>
        <strain evidence="2">AVDCRST_MAG11</strain>
    </source>
</reference>
<proteinExistence type="predicted"/>
<feature type="compositionally biased region" description="Basic and acidic residues" evidence="1">
    <location>
        <begin position="145"/>
        <end position="170"/>
    </location>
</feature>
<gene>
    <name evidence="2" type="ORF">AVDCRST_MAG11-871</name>
</gene>
<feature type="non-terminal residue" evidence="2">
    <location>
        <position position="1"/>
    </location>
</feature>
<sequence>DRRGVVRRLGERPPYDSRGRGGLRRARARAPRVGQADAVEAQRVRLRRDRGARLDAGDHPRLEGPGVRAGAGGVRGARRRAVRRDVGAGPVAARARGRQERPGSPVLPWWVPGAGAAPRARDRGRGARGGARLGGGWAGRRRGGGARDRRHDRGSAACARRRDVDADRGSRVPARRV</sequence>
<feature type="region of interest" description="Disordered" evidence="1">
    <location>
        <begin position="1"/>
        <end position="177"/>
    </location>
</feature>
<protein>
    <submittedName>
        <fullName evidence="2">Uncharacterized protein</fullName>
    </submittedName>
</protein>
<feature type="compositionally biased region" description="Gly residues" evidence="1">
    <location>
        <begin position="127"/>
        <end position="138"/>
    </location>
</feature>
<dbReference type="AlphaFoldDB" id="A0A6J4KC77"/>
<feature type="compositionally biased region" description="Basic residues" evidence="1">
    <location>
        <begin position="21"/>
        <end position="30"/>
    </location>
</feature>
<name>A0A6J4KC77_9BACT</name>
<dbReference type="EMBL" id="CADCTU010000188">
    <property type="protein sequence ID" value="CAA9301597.1"/>
    <property type="molecule type" value="Genomic_DNA"/>
</dbReference>